<dbReference type="Proteomes" id="UP000199021">
    <property type="component" value="Unassembled WGS sequence"/>
</dbReference>
<name>A0A1H8ZC36_9BACT</name>
<accession>A0A1H8ZC36</accession>
<evidence type="ECO:0000256" key="4">
    <source>
        <dbReference type="SAM" id="MobiDB-lite"/>
    </source>
</evidence>
<organism evidence="5 6">
    <name type="scientific">Neolewinella agarilytica</name>
    <dbReference type="NCBI Taxonomy" id="478744"/>
    <lineage>
        <taxon>Bacteria</taxon>
        <taxon>Pseudomonadati</taxon>
        <taxon>Bacteroidota</taxon>
        <taxon>Saprospiria</taxon>
        <taxon>Saprospirales</taxon>
        <taxon>Lewinellaceae</taxon>
        <taxon>Neolewinella</taxon>
    </lineage>
</organism>
<keyword evidence="2 3" id="KW-0802">TPR repeat</keyword>
<dbReference type="InParanoid" id="A0A1H8ZC36"/>
<dbReference type="InterPro" id="IPR019734">
    <property type="entry name" value="TPR_rpt"/>
</dbReference>
<evidence type="ECO:0000256" key="3">
    <source>
        <dbReference type="PROSITE-ProRule" id="PRU00339"/>
    </source>
</evidence>
<dbReference type="InterPro" id="IPR051012">
    <property type="entry name" value="CellSynth/LPSAsmb/PSIAsmb"/>
</dbReference>
<proteinExistence type="predicted"/>
<dbReference type="SMART" id="SM00028">
    <property type="entry name" value="TPR"/>
    <property type="match status" value="11"/>
</dbReference>
<feature type="repeat" description="TPR" evidence="3">
    <location>
        <begin position="688"/>
        <end position="721"/>
    </location>
</feature>
<evidence type="ECO:0000256" key="2">
    <source>
        <dbReference type="ARBA" id="ARBA00022803"/>
    </source>
</evidence>
<dbReference type="Pfam" id="PF13432">
    <property type="entry name" value="TPR_16"/>
    <property type="match status" value="3"/>
</dbReference>
<dbReference type="STRING" id="478744.SAMN05444359_101256"/>
<dbReference type="PANTHER" id="PTHR45586">
    <property type="entry name" value="TPR REPEAT-CONTAINING PROTEIN PA4667"/>
    <property type="match status" value="1"/>
</dbReference>
<dbReference type="SUPFAM" id="SSF48452">
    <property type="entry name" value="TPR-like"/>
    <property type="match status" value="5"/>
</dbReference>
<dbReference type="OrthoDB" id="9814448at2"/>
<feature type="region of interest" description="Disordered" evidence="4">
    <location>
        <begin position="1042"/>
        <end position="1063"/>
    </location>
</feature>
<dbReference type="Pfam" id="PF13181">
    <property type="entry name" value="TPR_8"/>
    <property type="match status" value="2"/>
</dbReference>
<feature type="repeat" description="TPR" evidence="3">
    <location>
        <begin position="578"/>
        <end position="611"/>
    </location>
</feature>
<dbReference type="PANTHER" id="PTHR45586:SF1">
    <property type="entry name" value="LIPOPOLYSACCHARIDE ASSEMBLY PROTEIN B"/>
    <property type="match status" value="1"/>
</dbReference>
<dbReference type="Pfam" id="PF13174">
    <property type="entry name" value="TPR_6"/>
    <property type="match status" value="3"/>
</dbReference>
<protein>
    <submittedName>
        <fullName evidence="5">TolA-binding protein</fullName>
    </submittedName>
</protein>
<evidence type="ECO:0000313" key="5">
    <source>
        <dbReference type="EMBL" id="SEP61757.1"/>
    </source>
</evidence>
<keyword evidence="6" id="KW-1185">Reference proteome</keyword>
<feature type="repeat" description="TPR" evidence="3">
    <location>
        <begin position="800"/>
        <end position="833"/>
    </location>
</feature>
<evidence type="ECO:0000313" key="6">
    <source>
        <dbReference type="Proteomes" id="UP000199021"/>
    </source>
</evidence>
<dbReference type="InterPro" id="IPR011990">
    <property type="entry name" value="TPR-like_helical_dom_sf"/>
</dbReference>
<sequence length="1063" mass="120921">MVDQNFNQLPTMTPVHQLYRRLLLPALTFILILSSTGLQAQATTVYTEAWRMYKKAEADQTDNLLAKAQREYAEVIDMLLPLHQPEAELLRIKAELNQAKIAVKLGKVEGEKLILDFVRRYQPDPVANEALLEIANYYFNENELEKAVTYYKRVPAELLSAEQRAEMNFRLGYASFVQKKFSEAKRYFQFSKSTQGEFYYPTNYYLGIIQFFEGNYDGAVGQFRIAEKSKLYDDYIPYYLTQIFFAQRRYDELIAYAAPIVSGRQRIKNAKEMKQLLGQAYFEKGDYTQARPYLEEYARNNRRMQEEELYQLGFTQYKLNDFQEAGKSFKELAGQNSLVGQSASYYLGDIALRSGDGQAARTAFGTASRMNFDPALQEEALFNFAKLSYELGYPADAITALQGIQPSSRYYLQGQELLGEVFNTTEDYQRALDILERMPNRTPKLEEAYQRAAFSRGLELLRSGDDTGADALLAKSLQRPVNPNLRAQALYWQADLANRREDYPTSINLTNQFLTLARGLQGLPPQSSLYTGNYLQGYNYLKQDNYAGALDYFTAAVEGIERNLPYITDADVRERVLGDAVLRAGDAYFSRNQYDQAARFYDDAINRQTSGFVYALFQKAMIEGLRGRNADKVLALEQLVQRYPKSPYADDALYQLALTYQELNRPQQALDPLRTIVRDYKVNSKLVNQSLLQLGLISYNLGNREAAINYYKQVFSNNPTAGESSRAKDALREIYVDDMGRADLFFDFFETLPGQEVDSDGRENISFEAAKGQYENGNYERAISALTDYLRQYPQSPNALAATFYRGDSYVASRRYNEALPDYEAVINAGPSNFYLPALKKGSLIAYNSLQDFQRAYRLFALLEQSADTEDVRLDAQVGALRAAYRLNDTGATEQYARKVANNPAAPSQQKTTANFYLGKIAYDRNDYNTALPAFDQVIANSDDEQTAEARYLRANIFYLQRDLDRAQSLSLEANRESSGYPYWVAKTVILLSDILRDKKDLYNARAALEALLENYQGDAEIVAEARQKLVRVQNEIDAGSRINSAQPGTNPNYLELDNGGGQ</sequence>
<dbReference type="Gene3D" id="1.25.40.10">
    <property type="entry name" value="Tetratricopeptide repeat domain"/>
    <property type="match status" value="7"/>
</dbReference>
<dbReference type="EMBL" id="FOFB01000001">
    <property type="protein sequence ID" value="SEP61757.1"/>
    <property type="molecule type" value="Genomic_DNA"/>
</dbReference>
<feature type="compositionally biased region" description="Polar residues" evidence="4">
    <location>
        <begin position="1042"/>
        <end position="1053"/>
    </location>
</feature>
<dbReference type="AlphaFoldDB" id="A0A1H8ZC36"/>
<dbReference type="PROSITE" id="PS50005">
    <property type="entry name" value="TPR"/>
    <property type="match status" value="3"/>
</dbReference>
<gene>
    <name evidence="5" type="ORF">SAMN05444359_101256</name>
</gene>
<reference evidence="6" key="1">
    <citation type="submission" date="2016-10" db="EMBL/GenBank/DDBJ databases">
        <authorList>
            <person name="Varghese N."/>
            <person name="Submissions S."/>
        </authorList>
    </citation>
    <scope>NUCLEOTIDE SEQUENCE [LARGE SCALE GENOMIC DNA]</scope>
    <source>
        <strain evidence="6">DSM 24740</strain>
    </source>
</reference>
<keyword evidence="1" id="KW-0677">Repeat</keyword>
<evidence type="ECO:0000256" key="1">
    <source>
        <dbReference type="ARBA" id="ARBA00022737"/>
    </source>
</evidence>